<evidence type="ECO:0000313" key="3">
    <source>
        <dbReference type="Proteomes" id="UP000014500"/>
    </source>
</evidence>
<proteinExistence type="predicted"/>
<organism evidence="2 3">
    <name type="scientific">Strigamia maritima</name>
    <name type="common">European centipede</name>
    <name type="synonym">Geophilus maritimus</name>
    <dbReference type="NCBI Taxonomy" id="126957"/>
    <lineage>
        <taxon>Eukaryota</taxon>
        <taxon>Metazoa</taxon>
        <taxon>Ecdysozoa</taxon>
        <taxon>Arthropoda</taxon>
        <taxon>Myriapoda</taxon>
        <taxon>Chilopoda</taxon>
        <taxon>Pleurostigmophora</taxon>
        <taxon>Geophilomorpha</taxon>
        <taxon>Linotaeniidae</taxon>
        <taxon>Strigamia</taxon>
    </lineage>
</organism>
<feature type="compositionally biased region" description="Low complexity" evidence="1">
    <location>
        <begin position="120"/>
        <end position="134"/>
    </location>
</feature>
<dbReference type="EnsemblMetazoa" id="SMAR001014-RA">
    <property type="protein sequence ID" value="SMAR001014-PA"/>
    <property type="gene ID" value="SMAR001014"/>
</dbReference>
<dbReference type="AlphaFoldDB" id="T1IJF0"/>
<dbReference type="EMBL" id="JH430262">
    <property type="status" value="NOT_ANNOTATED_CDS"/>
    <property type="molecule type" value="Genomic_DNA"/>
</dbReference>
<name>T1IJF0_STRMM</name>
<sequence length="134" mass="14744">MSDLYVLSLCSNFPLPQDILSPLDKCLPLENGLASVDYLSLLANEVDVLSMLSVNESSGELLREVEEGNVSPPFKSRQSRSPLRAHRRLNTTPRKPTPPDSNKDTKLAGGIKSRNRYRSRSLSASSTDSYSSGF</sequence>
<reference evidence="2" key="2">
    <citation type="submission" date="2015-02" db="UniProtKB">
        <authorList>
            <consortium name="EnsemblMetazoa"/>
        </authorList>
    </citation>
    <scope>IDENTIFICATION</scope>
</reference>
<dbReference type="HOGENOM" id="CLU_1898843_0_0_1"/>
<feature type="region of interest" description="Disordered" evidence="1">
    <location>
        <begin position="64"/>
        <end position="134"/>
    </location>
</feature>
<dbReference type="Proteomes" id="UP000014500">
    <property type="component" value="Unassembled WGS sequence"/>
</dbReference>
<evidence type="ECO:0000313" key="2">
    <source>
        <dbReference type="EnsemblMetazoa" id="SMAR001014-PA"/>
    </source>
</evidence>
<evidence type="ECO:0000256" key="1">
    <source>
        <dbReference type="SAM" id="MobiDB-lite"/>
    </source>
</evidence>
<keyword evidence="3" id="KW-1185">Reference proteome</keyword>
<accession>T1IJF0</accession>
<reference evidence="3" key="1">
    <citation type="submission" date="2011-05" db="EMBL/GenBank/DDBJ databases">
        <authorList>
            <person name="Richards S.R."/>
            <person name="Qu J."/>
            <person name="Jiang H."/>
            <person name="Jhangiani S.N."/>
            <person name="Agravi P."/>
            <person name="Goodspeed R."/>
            <person name="Gross S."/>
            <person name="Mandapat C."/>
            <person name="Jackson L."/>
            <person name="Mathew T."/>
            <person name="Pu L."/>
            <person name="Thornton R."/>
            <person name="Saada N."/>
            <person name="Wilczek-Boney K.B."/>
            <person name="Lee S."/>
            <person name="Kovar C."/>
            <person name="Wu Y."/>
            <person name="Scherer S.E."/>
            <person name="Worley K.C."/>
            <person name="Muzny D.M."/>
            <person name="Gibbs R."/>
        </authorList>
    </citation>
    <scope>NUCLEOTIDE SEQUENCE</scope>
    <source>
        <strain evidence="3">Brora</strain>
    </source>
</reference>
<protein>
    <submittedName>
        <fullName evidence="2">Uncharacterized protein</fullName>
    </submittedName>
</protein>